<reference evidence="11" key="3">
    <citation type="submission" date="2021-01" db="EMBL/GenBank/DDBJ databases">
        <title>Phytophthora aleatoria, a newly-described species from Pinus radiata is distinct from Phytophthora cactorum isolates based on comparative genomics.</title>
        <authorList>
            <person name="Mcdougal R."/>
            <person name="Panda P."/>
            <person name="Williams N."/>
            <person name="Studholme D.J."/>
        </authorList>
    </citation>
    <scope>NUCLEOTIDE SEQUENCE</scope>
    <source>
        <strain evidence="11">NZFS 3830</strain>
    </source>
</reference>
<protein>
    <recommendedName>
        <fullName evidence="5">RxLR effector protein</fullName>
    </recommendedName>
</protein>
<dbReference type="EMBL" id="RCMG01000147">
    <property type="protein sequence ID" value="KAG2861684.1"/>
    <property type="molecule type" value="Genomic_DNA"/>
</dbReference>
<dbReference type="Proteomes" id="UP000774804">
    <property type="component" value="Unassembled WGS sequence"/>
</dbReference>
<evidence type="ECO:0000256" key="1">
    <source>
        <dbReference type="ARBA" id="ARBA00004613"/>
    </source>
</evidence>
<comment type="domain">
    <text evidence="5">The RxLR-dEER motif acts to carry the protein into the host cell cytoplasm through binding to cell surface phosphatidylinositol-3-phosphate.</text>
</comment>
<comment type="caution">
    <text evidence="12">The sequence shown here is derived from an EMBL/GenBank/DDBJ whole genome shotgun (WGS) entry which is preliminary data.</text>
</comment>
<evidence type="ECO:0000313" key="13">
    <source>
        <dbReference type="Proteomes" id="UP000251314"/>
    </source>
</evidence>
<dbReference type="PROSITE" id="PS51257">
    <property type="entry name" value="PROKAR_LIPOPROTEIN"/>
    <property type="match status" value="1"/>
</dbReference>
<evidence type="ECO:0000256" key="3">
    <source>
        <dbReference type="ARBA" id="ARBA00022525"/>
    </source>
</evidence>
<reference evidence="6" key="2">
    <citation type="submission" date="2018-10" db="EMBL/GenBank/DDBJ databases">
        <title>Effector identification in a new, highly contiguous assembly of the strawberry crown rot pathogen Phytophthora cactorum.</title>
        <authorList>
            <person name="Armitage A.D."/>
            <person name="Nellist C.F."/>
            <person name="Bates H."/>
            <person name="Vickerstaff R.J."/>
            <person name="Harrison R.J."/>
        </authorList>
    </citation>
    <scope>NUCLEOTIDE SEQUENCE</scope>
    <source>
        <strain evidence="6">15-7</strain>
        <strain evidence="7">4032</strain>
        <strain evidence="8">4040</strain>
        <strain evidence="9">P415</strain>
        <strain evidence="10">P421</strain>
    </source>
</reference>
<proteinExistence type="inferred from homology"/>
<dbReference type="GO" id="GO:0005576">
    <property type="term" value="C:extracellular region"/>
    <property type="evidence" value="ECO:0007669"/>
    <property type="project" value="UniProtKB-SubCell"/>
</dbReference>
<evidence type="ECO:0000313" key="12">
    <source>
        <dbReference type="EMBL" id="RAW25294.1"/>
    </source>
</evidence>
<accession>A0A329RL14</accession>
<dbReference type="EMBL" id="RCMK01000119">
    <property type="protein sequence ID" value="KAG2948041.1"/>
    <property type="molecule type" value="Genomic_DNA"/>
</dbReference>
<dbReference type="AlphaFoldDB" id="A0A329RL14"/>
<evidence type="ECO:0000313" key="10">
    <source>
        <dbReference type="EMBL" id="KAG3209630.1"/>
    </source>
</evidence>
<reference evidence="12 13" key="1">
    <citation type="submission" date="2018-01" db="EMBL/GenBank/DDBJ databases">
        <title>Draft genome of the strawberry crown rot pathogen Phytophthora cactorum.</title>
        <authorList>
            <person name="Armitage A.D."/>
            <person name="Lysoe E."/>
            <person name="Nellist C.F."/>
            <person name="Harrison R.J."/>
            <person name="Brurberg M.B."/>
        </authorList>
    </citation>
    <scope>NUCLEOTIDE SEQUENCE [LARGE SCALE GENOMIC DNA]</scope>
    <source>
        <strain evidence="12 13">10300</strain>
    </source>
</reference>
<dbReference type="Pfam" id="PF16810">
    <property type="entry name" value="RXLR"/>
    <property type="match status" value="1"/>
</dbReference>
<evidence type="ECO:0000313" key="6">
    <source>
        <dbReference type="EMBL" id="KAG2861684.1"/>
    </source>
</evidence>
<evidence type="ECO:0000313" key="7">
    <source>
        <dbReference type="EMBL" id="KAG2932234.1"/>
    </source>
</evidence>
<dbReference type="OrthoDB" id="92060at2759"/>
<name>A0A329RL14_9STRA</name>
<comment type="similarity">
    <text evidence="2 5">Belongs to the RxLR effector family.</text>
</comment>
<dbReference type="VEuPathDB" id="FungiDB:PC110_g18286"/>
<dbReference type="Proteomes" id="UP000760860">
    <property type="component" value="Unassembled WGS sequence"/>
</dbReference>
<sequence>MRPTSLFLVVASISAGCSALSATNGGDQMAIPAFASPDQARPLSANHINTIEDTRYLRARPDNHEDEDRDLTILNKMTKELLDEILPKTIEAQSKFFASWKESGLPVDLVAQRIKELTPQDEKYLTIAFLYSQFHKGEQLPAIYKQNPLRDFGESYPTWRAWVMSLLKE</sequence>
<gene>
    <name evidence="11" type="ORF">JG687_00017268</name>
    <name evidence="12" type="ORF">PC110_g18286</name>
    <name evidence="6" type="ORF">PC113_g6980</name>
    <name evidence="7" type="ORF">PC115_g5886</name>
    <name evidence="8" type="ORF">PC117_g6330</name>
    <name evidence="9" type="ORF">PC118_g21836</name>
    <name evidence="10" type="ORF">PC129_g19363</name>
</gene>
<dbReference type="InterPro" id="IPR031825">
    <property type="entry name" value="RXLR"/>
</dbReference>
<organism evidence="12 13">
    <name type="scientific">Phytophthora cactorum</name>
    <dbReference type="NCBI Taxonomy" id="29920"/>
    <lineage>
        <taxon>Eukaryota</taxon>
        <taxon>Sar</taxon>
        <taxon>Stramenopiles</taxon>
        <taxon>Oomycota</taxon>
        <taxon>Peronosporomycetes</taxon>
        <taxon>Peronosporales</taxon>
        <taxon>Peronosporaceae</taxon>
        <taxon>Phytophthora</taxon>
    </lineage>
</organism>
<feature type="signal peptide" evidence="5">
    <location>
        <begin position="1"/>
        <end position="19"/>
    </location>
</feature>
<evidence type="ECO:0000256" key="2">
    <source>
        <dbReference type="ARBA" id="ARBA00010400"/>
    </source>
</evidence>
<evidence type="ECO:0000313" key="11">
    <source>
        <dbReference type="EMBL" id="KAG6945484.1"/>
    </source>
</evidence>
<keyword evidence="4 5" id="KW-0732">Signal</keyword>
<dbReference type="Proteomes" id="UP000697107">
    <property type="component" value="Unassembled WGS sequence"/>
</dbReference>
<dbReference type="Proteomes" id="UP000736787">
    <property type="component" value="Unassembled WGS sequence"/>
</dbReference>
<dbReference type="EMBL" id="JAENGZ010001958">
    <property type="protein sequence ID" value="KAG6945484.1"/>
    <property type="molecule type" value="Genomic_DNA"/>
</dbReference>
<dbReference type="Proteomes" id="UP000735874">
    <property type="component" value="Unassembled WGS sequence"/>
</dbReference>
<dbReference type="EMBL" id="RCML01001567">
    <property type="protein sequence ID" value="KAG2961678.1"/>
    <property type="molecule type" value="Genomic_DNA"/>
</dbReference>
<evidence type="ECO:0000313" key="9">
    <source>
        <dbReference type="EMBL" id="KAG2961678.1"/>
    </source>
</evidence>
<dbReference type="EMBL" id="RCMV01001233">
    <property type="protein sequence ID" value="KAG3209630.1"/>
    <property type="molecule type" value="Genomic_DNA"/>
</dbReference>
<evidence type="ECO:0000256" key="5">
    <source>
        <dbReference type="RuleBase" id="RU367124"/>
    </source>
</evidence>
<keyword evidence="13" id="KW-1185">Reference proteome</keyword>
<comment type="function">
    <text evidence="5">Effector that suppresses plant defense responses during pathogen infection.</text>
</comment>
<evidence type="ECO:0000256" key="4">
    <source>
        <dbReference type="ARBA" id="ARBA00022729"/>
    </source>
</evidence>
<evidence type="ECO:0000313" key="8">
    <source>
        <dbReference type="EMBL" id="KAG2948041.1"/>
    </source>
</evidence>
<comment type="subcellular location">
    <subcellularLocation>
        <location evidence="1 5">Secreted</location>
    </subcellularLocation>
</comment>
<dbReference type="Proteomes" id="UP000688947">
    <property type="component" value="Unassembled WGS sequence"/>
</dbReference>
<dbReference type="EMBL" id="MJFZ01000770">
    <property type="protein sequence ID" value="RAW25294.1"/>
    <property type="molecule type" value="Genomic_DNA"/>
</dbReference>
<keyword evidence="3 5" id="KW-0964">Secreted</keyword>
<dbReference type="EMBL" id="RCMI01000125">
    <property type="protein sequence ID" value="KAG2932234.1"/>
    <property type="molecule type" value="Genomic_DNA"/>
</dbReference>
<feature type="chain" id="PRO_5044034269" description="RxLR effector protein" evidence="5">
    <location>
        <begin position="20"/>
        <end position="169"/>
    </location>
</feature>
<dbReference type="Proteomes" id="UP000251314">
    <property type="component" value="Unassembled WGS sequence"/>
</dbReference>